<evidence type="ECO:0000256" key="3">
    <source>
        <dbReference type="ARBA" id="ARBA00022692"/>
    </source>
</evidence>
<accession>A0A8S2Q464</accession>
<protein>
    <recommendedName>
        <fullName evidence="7">Polycystin cation channel PKD1/PKD2 domain-containing protein</fullName>
    </recommendedName>
</protein>
<feature type="domain" description="Polycystin cation channel PKD1/PKD2" evidence="7">
    <location>
        <begin position="4"/>
        <end position="62"/>
    </location>
</feature>
<name>A0A8S2Q464_9BILA</name>
<evidence type="ECO:0000256" key="2">
    <source>
        <dbReference type="ARBA" id="ARBA00007200"/>
    </source>
</evidence>
<evidence type="ECO:0000256" key="4">
    <source>
        <dbReference type="ARBA" id="ARBA00022989"/>
    </source>
</evidence>
<dbReference type="EMBL" id="CAJOBH010007553">
    <property type="protein sequence ID" value="CAF4087505.1"/>
    <property type="molecule type" value="Genomic_DNA"/>
</dbReference>
<evidence type="ECO:0000313" key="8">
    <source>
        <dbReference type="EMBL" id="CAF4087505.1"/>
    </source>
</evidence>
<keyword evidence="5 6" id="KW-0472">Membrane</keyword>
<comment type="subcellular location">
    <subcellularLocation>
        <location evidence="1">Membrane</location>
        <topology evidence="1">Multi-pass membrane protein</topology>
    </subcellularLocation>
</comment>
<proteinExistence type="inferred from homology"/>
<evidence type="ECO:0000256" key="1">
    <source>
        <dbReference type="ARBA" id="ARBA00004141"/>
    </source>
</evidence>
<evidence type="ECO:0000256" key="5">
    <source>
        <dbReference type="ARBA" id="ARBA00023136"/>
    </source>
</evidence>
<comment type="caution">
    <text evidence="8">The sequence shown here is derived from an EMBL/GenBank/DDBJ whole genome shotgun (WGS) entry which is preliminary data.</text>
</comment>
<reference evidence="8" key="1">
    <citation type="submission" date="2021-02" db="EMBL/GenBank/DDBJ databases">
        <authorList>
            <person name="Nowell W R."/>
        </authorList>
    </citation>
    <scope>NUCLEOTIDE SEQUENCE</scope>
</reference>
<dbReference type="Proteomes" id="UP000681967">
    <property type="component" value="Unassembled WGS sequence"/>
</dbReference>
<dbReference type="PANTHER" id="PTHR10877:SF194">
    <property type="entry name" value="LOCATION OF VULVA DEFECTIVE 1"/>
    <property type="match status" value="1"/>
</dbReference>
<dbReference type="GO" id="GO:0016020">
    <property type="term" value="C:membrane"/>
    <property type="evidence" value="ECO:0007669"/>
    <property type="project" value="UniProtKB-SubCell"/>
</dbReference>
<organism evidence="8 9">
    <name type="scientific">Rotaria magnacalcarata</name>
    <dbReference type="NCBI Taxonomy" id="392030"/>
    <lineage>
        <taxon>Eukaryota</taxon>
        <taxon>Metazoa</taxon>
        <taxon>Spiralia</taxon>
        <taxon>Gnathifera</taxon>
        <taxon>Rotifera</taxon>
        <taxon>Eurotatoria</taxon>
        <taxon>Bdelloidea</taxon>
        <taxon>Philodinida</taxon>
        <taxon>Philodinidae</taxon>
        <taxon>Rotaria</taxon>
    </lineage>
</organism>
<dbReference type="PANTHER" id="PTHR10877">
    <property type="entry name" value="POLYCYSTIN FAMILY MEMBER"/>
    <property type="match status" value="1"/>
</dbReference>
<keyword evidence="3 6" id="KW-0812">Transmembrane</keyword>
<dbReference type="InterPro" id="IPR013122">
    <property type="entry name" value="PKD1_2_channel"/>
</dbReference>
<dbReference type="Pfam" id="PF08016">
    <property type="entry name" value="PKD_channel"/>
    <property type="match status" value="1"/>
</dbReference>
<evidence type="ECO:0000259" key="7">
    <source>
        <dbReference type="Pfam" id="PF08016"/>
    </source>
</evidence>
<evidence type="ECO:0000313" key="9">
    <source>
        <dbReference type="Proteomes" id="UP000681967"/>
    </source>
</evidence>
<dbReference type="GO" id="GO:0005262">
    <property type="term" value="F:calcium channel activity"/>
    <property type="evidence" value="ECO:0007669"/>
    <property type="project" value="TreeGrafter"/>
</dbReference>
<feature type="non-terminal residue" evidence="8">
    <location>
        <position position="1"/>
    </location>
</feature>
<dbReference type="AlphaFoldDB" id="A0A8S2Q464"/>
<dbReference type="GO" id="GO:0050982">
    <property type="term" value="P:detection of mechanical stimulus"/>
    <property type="evidence" value="ECO:0007669"/>
    <property type="project" value="TreeGrafter"/>
</dbReference>
<feature type="transmembrane region" description="Helical" evidence="6">
    <location>
        <begin position="32"/>
        <end position="57"/>
    </location>
</feature>
<sequence>EQCSSILQTTQMLFEMTLLKFDVHDLCEAASLLGPICFSLFIFIVVFICVSMFVTIIRESFAFVRNEAKLKPNEDQRILSFMISKLKQWLGLSKSSELERDEDMRSRYIDPIESFPDKIDQLLDVLNQFHVEQQSNQPGEKVKLSVDDSFN</sequence>
<gene>
    <name evidence="8" type="ORF">BYL167_LOCUS18419</name>
</gene>
<dbReference type="Gene3D" id="1.10.287.70">
    <property type="match status" value="1"/>
</dbReference>
<comment type="similarity">
    <text evidence="2">Belongs to the polycystin family.</text>
</comment>
<dbReference type="InterPro" id="IPR051223">
    <property type="entry name" value="Polycystin"/>
</dbReference>
<evidence type="ECO:0000256" key="6">
    <source>
        <dbReference type="SAM" id="Phobius"/>
    </source>
</evidence>
<keyword evidence="4 6" id="KW-1133">Transmembrane helix</keyword>